<gene>
    <name evidence="1" type="ORF">OWV82_012493</name>
</gene>
<organism evidence="1 2">
    <name type="scientific">Melia azedarach</name>
    <name type="common">Chinaberry tree</name>
    <dbReference type="NCBI Taxonomy" id="155640"/>
    <lineage>
        <taxon>Eukaryota</taxon>
        <taxon>Viridiplantae</taxon>
        <taxon>Streptophyta</taxon>
        <taxon>Embryophyta</taxon>
        <taxon>Tracheophyta</taxon>
        <taxon>Spermatophyta</taxon>
        <taxon>Magnoliopsida</taxon>
        <taxon>eudicotyledons</taxon>
        <taxon>Gunneridae</taxon>
        <taxon>Pentapetalae</taxon>
        <taxon>rosids</taxon>
        <taxon>malvids</taxon>
        <taxon>Sapindales</taxon>
        <taxon>Meliaceae</taxon>
        <taxon>Melia</taxon>
    </lineage>
</organism>
<proteinExistence type="predicted"/>
<comment type="caution">
    <text evidence="1">The sequence shown here is derived from an EMBL/GenBank/DDBJ whole genome shotgun (WGS) entry which is preliminary data.</text>
</comment>
<dbReference type="EMBL" id="CM051399">
    <property type="protein sequence ID" value="KAJ4717642.1"/>
    <property type="molecule type" value="Genomic_DNA"/>
</dbReference>
<keyword evidence="2" id="KW-1185">Reference proteome</keyword>
<name>A0ACC1Y349_MELAZ</name>
<evidence type="ECO:0000313" key="1">
    <source>
        <dbReference type="EMBL" id="KAJ4717642.1"/>
    </source>
</evidence>
<reference evidence="1 2" key="1">
    <citation type="journal article" date="2023" name="Science">
        <title>Complex scaffold remodeling in plant triterpene biosynthesis.</title>
        <authorList>
            <person name="De La Pena R."/>
            <person name="Hodgson H."/>
            <person name="Liu J.C."/>
            <person name="Stephenson M.J."/>
            <person name="Martin A.C."/>
            <person name="Owen C."/>
            <person name="Harkess A."/>
            <person name="Leebens-Mack J."/>
            <person name="Jimenez L.E."/>
            <person name="Osbourn A."/>
            <person name="Sattely E.S."/>
        </authorList>
    </citation>
    <scope>NUCLEOTIDE SEQUENCE [LARGE SCALE GENOMIC DNA]</scope>
    <source>
        <strain evidence="2">cv. JPN11</strain>
        <tissue evidence="1">Leaf</tissue>
    </source>
</reference>
<accession>A0ACC1Y349</accession>
<evidence type="ECO:0000313" key="2">
    <source>
        <dbReference type="Proteomes" id="UP001164539"/>
    </source>
</evidence>
<dbReference type="Proteomes" id="UP001164539">
    <property type="component" value="Chromosome 6"/>
</dbReference>
<protein>
    <submittedName>
        <fullName evidence="1">DNA (Cytosine-5)-methyltransferase</fullName>
    </submittedName>
</protein>
<sequence length="429" mass="48836">MGRPAKRMARVKTAAAEEERPSGSRAKKLKQSRPEQQEDDDRVDLFNQGKKKTRKSKPDSDLSLVGPPVPTAEAQKKWPNRYKYSIKKKGPEAKNTEVSNEEEEILQARCHYTQAIVDECRFNLGDDAYIKVTSLFFLLLYMKFLHKNVLLILHFPIDCLEAEDGNLDYIARIIELFETMDGKPYFKAQWFYRAEDTVIKDNANLIDNRRVFLSDITDDNPLNCIVSKVKIAQVVSNSESNTKESDTSSTISSESGSNSTTGDSNMRLLDLYSGCGAMSTGLCIGASLSGINLVTRWAVDINPDACKSLKYNHPETEVRNEAAEDFLSLLKEWAKLRQKFSLFSPSELPEESQNSVSKEEEEEEEEEDDDDNEEGSDVPGEEFEVERLLAFCYGEPNKVKKPEVYFTVIRITNNCILEILLMKDWKRKK</sequence>